<dbReference type="EMBL" id="BJVY01000107">
    <property type="protein sequence ID" value="GEL75665.1"/>
    <property type="molecule type" value="Genomic_DNA"/>
</dbReference>
<keyword evidence="3" id="KW-1185">Reference proteome</keyword>
<name>A0A511HQK6_9BACT</name>
<comment type="caution">
    <text evidence="1">The sequence shown here is derived from an EMBL/GenBank/DDBJ whole genome shotgun (WGS) entry which is preliminary data.</text>
</comment>
<dbReference type="AlphaFoldDB" id="A0A511HQK6"/>
<dbReference type="RefSeq" id="WP_167371051.1">
    <property type="nucleotide sequence ID" value="NZ_BJVY01000107.1"/>
</dbReference>
<dbReference type="Proteomes" id="UP000321224">
    <property type="component" value="Unassembled WGS sequence"/>
</dbReference>
<evidence type="ECO:0000313" key="2">
    <source>
        <dbReference type="EMBL" id="SDD66111.1"/>
    </source>
</evidence>
<reference evidence="1 4" key="2">
    <citation type="submission" date="2019-07" db="EMBL/GenBank/DDBJ databases">
        <title>Whole genome shotgun sequence of Myxococcus virescens NBRC 100334.</title>
        <authorList>
            <person name="Hosoyama A."/>
            <person name="Uohara A."/>
            <person name="Ohji S."/>
            <person name="Ichikawa N."/>
        </authorList>
    </citation>
    <scope>NUCLEOTIDE SEQUENCE [LARGE SCALE GENOMIC DNA]</scope>
    <source>
        <strain evidence="1 4">NBRC 100334</strain>
    </source>
</reference>
<organism evidence="1 4">
    <name type="scientific">Myxococcus virescens</name>
    <dbReference type="NCBI Taxonomy" id="83456"/>
    <lineage>
        <taxon>Bacteria</taxon>
        <taxon>Pseudomonadati</taxon>
        <taxon>Myxococcota</taxon>
        <taxon>Myxococcia</taxon>
        <taxon>Myxococcales</taxon>
        <taxon>Cystobacterineae</taxon>
        <taxon>Myxococcaceae</taxon>
        <taxon>Myxococcus</taxon>
    </lineage>
</organism>
<dbReference type="Proteomes" id="UP000198717">
    <property type="component" value="Unassembled WGS sequence"/>
</dbReference>
<protein>
    <submittedName>
        <fullName evidence="1">Uncharacterized protein</fullName>
    </submittedName>
</protein>
<evidence type="ECO:0000313" key="4">
    <source>
        <dbReference type="Proteomes" id="UP000321224"/>
    </source>
</evidence>
<evidence type="ECO:0000313" key="1">
    <source>
        <dbReference type="EMBL" id="GEL75665.1"/>
    </source>
</evidence>
<reference evidence="2 3" key="1">
    <citation type="submission" date="2016-10" db="EMBL/GenBank/DDBJ databases">
        <authorList>
            <person name="Varghese N."/>
            <person name="Submissions S."/>
        </authorList>
    </citation>
    <scope>NUCLEOTIDE SEQUENCE [LARGE SCALE GENOMIC DNA]</scope>
    <source>
        <strain evidence="2 3">DSM 2260</strain>
    </source>
</reference>
<proteinExistence type="predicted"/>
<accession>A0A511HQK6</accession>
<sequence>MPPDPRPSRDGAYWWTHAREVLTHGLPVPDVFHEFGGPLEHVQYSLRDAAPGQRLPLHLDGNAAGRRQRRNKHLHWLQLQVWRLSCAHLKQRGLSLVTAREVDAPHALR</sequence>
<dbReference type="EMBL" id="FNAJ01000002">
    <property type="protein sequence ID" value="SDD66111.1"/>
    <property type="molecule type" value="Genomic_DNA"/>
</dbReference>
<evidence type="ECO:0000313" key="3">
    <source>
        <dbReference type="Proteomes" id="UP000198717"/>
    </source>
</evidence>
<gene>
    <name evidence="1" type="ORF">MVI01_74490</name>
    <name evidence="2" type="ORF">SAMN04488504_102170</name>
</gene>